<dbReference type="PANTHER" id="PTHR43201">
    <property type="entry name" value="ACYL-COA SYNTHETASE"/>
    <property type="match status" value="1"/>
</dbReference>
<dbReference type="PROSITE" id="PS00455">
    <property type="entry name" value="AMP_BINDING"/>
    <property type="match status" value="1"/>
</dbReference>
<evidence type="ECO:0000259" key="3">
    <source>
        <dbReference type="Pfam" id="PF00501"/>
    </source>
</evidence>
<reference evidence="6" key="1">
    <citation type="journal article" date="2022" name="ISME J.">
        <title>Genetic and phylogenetic analysis of dissimilatory iodate-reducing bacteria identifies potential niches across the world's oceans.</title>
        <authorList>
            <person name="Reyes-Umana V."/>
            <person name="Henning Z."/>
            <person name="Lee K."/>
            <person name="Barnum T.P."/>
            <person name="Coates J.D."/>
        </authorList>
    </citation>
    <scope>NUCLEOTIDE SEQUENCE [LARGE SCALE GENOMIC DNA]</scope>
    <source>
        <strain evidence="6">IR12</strain>
    </source>
</reference>
<dbReference type="PRINTS" id="PR00154">
    <property type="entry name" value="AMPBINDING"/>
</dbReference>
<evidence type="ECO:0000259" key="4">
    <source>
        <dbReference type="Pfam" id="PF13193"/>
    </source>
</evidence>
<protein>
    <submittedName>
        <fullName evidence="5">AMP-binding protein</fullName>
    </submittedName>
</protein>
<dbReference type="Proteomes" id="UP000694660">
    <property type="component" value="Unassembled WGS sequence"/>
</dbReference>
<proteinExistence type="inferred from homology"/>
<gene>
    <name evidence="5" type="ORF">I8J34_13615</name>
</gene>
<dbReference type="PANTHER" id="PTHR43201:SF5">
    <property type="entry name" value="MEDIUM-CHAIN ACYL-COA LIGASE ACSF2, MITOCHONDRIAL"/>
    <property type="match status" value="1"/>
</dbReference>
<dbReference type="Gene3D" id="3.40.50.12780">
    <property type="entry name" value="N-terminal domain of ligase-like"/>
    <property type="match status" value="1"/>
</dbReference>
<accession>A0A944H8E2</accession>
<evidence type="ECO:0000313" key="5">
    <source>
        <dbReference type="EMBL" id="MBT0962213.1"/>
    </source>
</evidence>
<feature type="domain" description="AMP-binding enzyme C-terminal" evidence="4">
    <location>
        <begin position="419"/>
        <end position="494"/>
    </location>
</feature>
<dbReference type="InterPro" id="IPR000873">
    <property type="entry name" value="AMP-dep_synth/lig_dom"/>
</dbReference>
<sequence>MNVANWLHATAHRHPTAPALLTGETLHADYLGFARRAASLARCLTEAHGLRRGDRVAVFAHNSVEYLEVLYAAWWAGAVVVPINHKLHPTEAAWIADHAEARLMLTDSGERFAAGTLPAGCTELALLGEGYAQMAGAHAELSPPQLVAPDDLAWLFYTSGTTGRPKGVMLSHANLTAMTTCYPVDVDPVSPADAALYAAPMSHGAGLYNFIHVRCGARHVVPPSRGFDADEILALAPRLREVSMFAAPTMVKRLVDAARRSGSTGEGIKSIIYGGGPMYLADIQAALAVLGPRFIQIYGQGESPMTITALGRREIADRDHPDWERRLLSVGMAQTCVDVRVVDVALNPLPAGATGEIVVRGAAVMRGYWRNEAATAQALSDGWLRTGDIGHLSEDGLLTLTDRSKDVIISGGSNIYPREVEEVLALHAGVAEVSVVGAPEPEWGEIVVAFVVPRAPGAVDAAALDQWCRQHIASFKKPKQYHFCDELPKNSYGKILKTELRKRLPA</sequence>
<feature type="domain" description="AMP-dependent synthetase/ligase" evidence="3">
    <location>
        <begin position="8"/>
        <end position="369"/>
    </location>
</feature>
<evidence type="ECO:0000256" key="2">
    <source>
        <dbReference type="ARBA" id="ARBA00022598"/>
    </source>
</evidence>
<dbReference type="EMBL" id="JAEKFT010000014">
    <property type="protein sequence ID" value="MBT0962213.1"/>
    <property type="molecule type" value="Genomic_DNA"/>
</dbReference>
<evidence type="ECO:0000313" key="6">
    <source>
        <dbReference type="Proteomes" id="UP000694660"/>
    </source>
</evidence>
<dbReference type="InterPro" id="IPR042099">
    <property type="entry name" value="ANL_N_sf"/>
</dbReference>
<dbReference type="InterPro" id="IPR020459">
    <property type="entry name" value="AMP-binding"/>
</dbReference>
<dbReference type="GO" id="GO:0031956">
    <property type="term" value="F:medium-chain fatty acid-CoA ligase activity"/>
    <property type="evidence" value="ECO:0007669"/>
    <property type="project" value="TreeGrafter"/>
</dbReference>
<keyword evidence="6" id="KW-1185">Reference proteome</keyword>
<dbReference type="InterPro" id="IPR045851">
    <property type="entry name" value="AMP-bd_C_sf"/>
</dbReference>
<dbReference type="InterPro" id="IPR020845">
    <property type="entry name" value="AMP-binding_CS"/>
</dbReference>
<keyword evidence="2" id="KW-0436">Ligase</keyword>
<dbReference type="InterPro" id="IPR025110">
    <property type="entry name" value="AMP-bd_C"/>
</dbReference>
<dbReference type="FunFam" id="3.30.300.30:FF:000008">
    <property type="entry name" value="2,3-dihydroxybenzoate-AMP ligase"/>
    <property type="match status" value="1"/>
</dbReference>
<comment type="similarity">
    <text evidence="1">Belongs to the ATP-dependent AMP-binding enzyme family.</text>
</comment>
<dbReference type="GO" id="GO:0006631">
    <property type="term" value="P:fatty acid metabolic process"/>
    <property type="evidence" value="ECO:0007669"/>
    <property type="project" value="TreeGrafter"/>
</dbReference>
<evidence type="ECO:0000256" key="1">
    <source>
        <dbReference type="ARBA" id="ARBA00006432"/>
    </source>
</evidence>
<dbReference type="Pfam" id="PF00501">
    <property type="entry name" value="AMP-binding"/>
    <property type="match status" value="1"/>
</dbReference>
<dbReference type="AlphaFoldDB" id="A0A944H8E2"/>
<dbReference type="SUPFAM" id="SSF56801">
    <property type="entry name" value="Acetyl-CoA synthetase-like"/>
    <property type="match status" value="1"/>
</dbReference>
<name>A0A944H8E2_DENI1</name>
<dbReference type="Pfam" id="PF13193">
    <property type="entry name" value="AMP-binding_C"/>
    <property type="match status" value="1"/>
</dbReference>
<dbReference type="RefSeq" id="WP_214362160.1">
    <property type="nucleotide sequence ID" value="NZ_JAEKFT010000014.1"/>
</dbReference>
<comment type="caution">
    <text evidence="5">The sequence shown here is derived from an EMBL/GenBank/DDBJ whole genome shotgun (WGS) entry which is preliminary data.</text>
</comment>
<dbReference type="Gene3D" id="3.30.300.30">
    <property type="match status" value="1"/>
</dbReference>
<organism evidence="5 6">
    <name type="scientific">Denitromonas iodatirespirans</name>
    <dbReference type="NCBI Taxonomy" id="2795389"/>
    <lineage>
        <taxon>Bacteria</taxon>
        <taxon>Pseudomonadati</taxon>
        <taxon>Pseudomonadota</taxon>
        <taxon>Betaproteobacteria</taxon>
        <taxon>Rhodocyclales</taxon>
        <taxon>Zoogloeaceae</taxon>
        <taxon>Denitromonas</taxon>
    </lineage>
</organism>